<evidence type="ECO:0000313" key="5">
    <source>
        <dbReference type="Proteomes" id="UP001470230"/>
    </source>
</evidence>
<dbReference type="SUPFAM" id="SSF50985">
    <property type="entry name" value="RCC1/BLIP-II"/>
    <property type="match status" value="1"/>
</dbReference>
<gene>
    <name evidence="4" type="ORF">M9Y10_015202</name>
</gene>
<accession>A0ABR2L1N2</accession>
<sequence length="586" mass="66640">MSFNPTNIESNITNDSNDFSGIYVAGLNDYHQISSESDLKQDENIINIPQKINNLNNLISYSVYFTHSIYVDNTGSAYAIGNNTDQSILGNLPEKLDEWTRITITRDKKELSFISAVCGFDYTLYLVKYQESDTFPFLAYVHKDEKAKSPLFLDTGDMNILKIFGGRVTSGAIDDTGSIIMISSGIFSNHDNRPAIAVLPDSEKAVQLACLHKSFIALSASGRLYEFDFSQNFEKKYPIFSPITVTSNPKFVQIAGTWEHCLALTSQGHVFGFGPNHFGHLGRGDDRRKVDKFVHINTFKTQIKSIYAGSFHSLFITKKNVLFACGQDKCGELMVDPFPQNNAAFYPVKTVLSNVAFCIAGFRISVAFVSCNVPKNMPNSVVETVLFTNEMSFNPDPRFSFSISKIRFLLQFASSLEQKKNRIRKLFKKIDQMQAKVGGLERRTKKLAAKLSRFKKSKGIDRDGQDENDNDEEEEIEADNREEEEGDEEIEHDDDNEEIEHGDDNEEIEADNREEDEDSDEEIGDDDDENENGRDGDEEDRNEYEEDIEPEKDDDEDEDEDQDEEEIEIDKDDEEEEFENDDDDDD</sequence>
<dbReference type="PANTHER" id="PTHR45982:SF1">
    <property type="entry name" value="REGULATOR OF CHROMOSOME CONDENSATION"/>
    <property type="match status" value="1"/>
</dbReference>
<proteinExistence type="predicted"/>
<dbReference type="PANTHER" id="PTHR45982">
    <property type="entry name" value="REGULATOR OF CHROMOSOME CONDENSATION"/>
    <property type="match status" value="1"/>
</dbReference>
<feature type="repeat" description="RCC1" evidence="1">
    <location>
        <begin position="268"/>
        <end position="319"/>
    </location>
</feature>
<feature type="compositionally biased region" description="Acidic residues" evidence="3">
    <location>
        <begin position="466"/>
        <end position="586"/>
    </location>
</feature>
<dbReference type="InterPro" id="IPR051553">
    <property type="entry name" value="Ran_GTPase-activating"/>
</dbReference>
<evidence type="ECO:0000313" key="4">
    <source>
        <dbReference type="EMBL" id="KAK8897263.1"/>
    </source>
</evidence>
<dbReference type="EMBL" id="JAPFFF010000002">
    <property type="protein sequence ID" value="KAK8897263.1"/>
    <property type="molecule type" value="Genomic_DNA"/>
</dbReference>
<evidence type="ECO:0000256" key="2">
    <source>
        <dbReference type="SAM" id="Coils"/>
    </source>
</evidence>
<dbReference type="Proteomes" id="UP001470230">
    <property type="component" value="Unassembled WGS sequence"/>
</dbReference>
<keyword evidence="5" id="KW-1185">Reference proteome</keyword>
<evidence type="ECO:0000256" key="3">
    <source>
        <dbReference type="SAM" id="MobiDB-lite"/>
    </source>
</evidence>
<organism evidence="4 5">
    <name type="scientific">Tritrichomonas musculus</name>
    <dbReference type="NCBI Taxonomy" id="1915356"/>
    <lineage>
        <taxon>Eukaryota</taxon>
        <taxon>Metamonada</taxon>
        <taxon>Parabasalia</taxon>
        <taxon>Tritrichomonadida</taxon>
        <taxon>Tritrichomonadidae</taxon>
        <taxon>Tritrichomonas</taxon>
    </lineage>
</organism>
<dbReference type="Pfam" id="PF13540">
    <property type="entry name" value="RCC1_2"/>
    <property type="match status" value="2"/>
</dbReference>
<feature type="region of interest" description="Disordered" evidence="3">
    <location>
        <begin position="457"/>
        <end position="586"/>
    </location>
</feature>
<dbReference type="Gene3D" id="2.130.10.30">
    <property type="entry name" value="Regulator of chromosome condensation 1/beta-lactamase-inhibitor protein II"/>
    <property type="match status" value="2"/>
</dbReference>
<dbReference type="InterPro" id="IPR000408">
    <property type="entry name" value="Reg_chr_condens"/>
</dbReference>
<comment type="caution">
    <text evidence="4">The sequence shown here is derived from an EMBL/GenBank/DDBJ whole genome shotgun (WGS) entry which is preliminary data.</text>
</comment>
<feature type="coiled-coil region" evidence="2">
    <location>
        <begin position="416"/>
        <end position="450"/>
    </location>
</feature>
<name>A0ABR2L1N2_9EUKA</name>
<keyword evidence="2" id="KW-0175">Coiled coil</keyword>
<evidence type="ECO:0000256" key="1">
    <source>
        <dbReference type="PROSITE-ProRule" id="PRU00235"/>
    </source>
</evidence>
<dbReference type="InterPro" id="IPR009091">
    <property type="entry name" value="RCC1/BLIP-II"/>
</dbReference>
<dbReference type="PROSITE" id="PS50012">
    <property type="entry name" value="RCC1_3"/>
    <property type="match status" value="1"/>
</dbReference>
<protein>
    <submittedName>
        <fullName evidence="4">Uncharacterized protein</fullName>
    </submittedName>
</protein>
<reference evidence="4 5" key="1">
    <citation type="submission" date="2024-04" db="EMBL/GenBank/DDBJ databases">
        <title>Tritrichomonas musculus Genome.</title>
        <authorList>
            <person name="Alves-Ferreira E."/>
            <person name="Grigg M."/>
            <person name="Lorenzi H."/>
            <person name="Galac M."/>
        </authorList>
    </citation>
    <scope>NUCLEOTIDE SEQUENCE [LARGE SCALE GENOMIC DNA]</scope>
    <source>
        <strain evidence="4 5">EAF2021</strain>
    </source>
</reference>